<protein>
    <submittedName>
        <fullName evidence="1">Uncharacterized protein</fullName>
    </submittedName>
</protein>
<evidence type="ECO:0000313" key="1">
    <source>
        <dbReference type="EMBL" id="GFS92243.1"/>
    </source>
</evidence>
<comment type="caution">
    <text evidence="1">The sequence shown here is derived from an EMBL/GenBank/DDBJ whole genome shotgun (WGS) entry which is preliminary data.</text>
</comment>
<organism evidence="1 2">
    <name type="scientific">Nephila pilipes</name>
    <name type="common">Giant wood spider</name>
    <name type="synonym">Nephila maculata</name>
    <dbReference type="NCBI Taxonomy" id="299642"/>
    <lineage>
        <taxon>Eukaryota</taxon>
        <taxon>Metazoa</taxon>
        <taxon>Ecdysozoa</taxon>
        <taxon>Arthropoda</taxon>
        <taxon>Chelicerata</taxon>
        <taxon>Arachnida</taxon>
        <taxon>Araneae</taxon>
        <taxon>Araneomorphae</taxon>
        <taxon>Entelegynae</taxon>
        <taxon>Araneoidea</taxon>
        <taxon>Nephilidae</taxon>
        <taxon>Nephila</taxon>
    </lineage>
</organism>
<reference evidence="1" key="1">
    <citation type="submission" date="2020-08" db="EMBL/GenBank/DDBJ databases">
        <title>Multicomponent nature underlies the extraordinary mechanical properties of spider dragline silk.</title>
        <authorList>
            <person name="Kono N."/>
            <person name="Nakamura H."/>
            <person name="Mori M."/>
            <person name="Yoshida Y."/>
            <person name="Ohtoshi R."/>
            <person name="Malay A.D."/>
            <person name="Moran D.A.P."/>
            <person name="Tomita M."/>
            <person name="Numata K."/>
            <person name="Arakawa K."/>
        </authorList>
    </citation>
    <scope>NUCLEOTIDE SEQUENCE</scope>
</reference>
<dbReference type="AlphaFoldDB" id="A0A8X6TC18"/>
<dbReference type="EMBL" id="BMAW01099898">
    <property type="protein sequence ID" value="GFS92243.1"/>
    <property type="molecule type" value="Genomic_DNA"/>
</dbReference>
<accession>A0A8X6TC18</accession>
<proteinExistence type="predicted"/>
<name>A0A8X6TC18_NEPPI</name>
<dbReference type="OrthoDB" id="10017160at2759"/>
<sequence>MQDEENTSDKPADSGYLGPNAPAIRSILHDHLHVKKLCLWVPHSLTEKQMTRSVTWSWEILHTSIRLGRGDWQIIETL</sequence>
<keyword evidence="2" id="KW-1185">Reference proteome</keyword>
<evidence type="ECO:0000313" key="2">
    <source>
        <dbReference type="Proteomes" id="UP000887013"/>
    </source>
</evidence>
<gene>
    <name evidence="1" type="ORF">NPIL_374451</name>
</gene>
<dbReference type="Proteomes" id="UP000887013">
    <property type="component" value="Unassembled WGS sequence"/>
</dbReference>